<evidence type="ECO:0000313" key="6">
    <source>
        <dbReference type="Proteomes" id="UP000295479"/>
    </source>
</evidence>
<dbReference type="EMBL" id="SMFK01000012">
    <property type="protein sequence ID" value="TDD95081.1"/>
    <property type="molecule type" value="Genomic_DNA"/>
</dbReference>
<proteinExistence type="inferred from homology"/>
<dbReference type="Proteomes" id="UP000295479">
    <property type="component" value="Unassembled WGS sequence"/>
</dbReference>
<protein>
    <recommendedName>
        <fullName evidence="2">protein-tyrosine-phosphatase</fullName>
        <ecNumber evidence="2">3.1.3.48</ecNumber>
    </recommendedName>
</protein>
<dbReference type="GO" id="GO:0004725">
    <property type="term" value="F:protein tyrosine phosphatase activity"/>
    <property type="evidence" value="ECO:0007669"/>
    <property type="project" value="UniProtKB-EC"/>
</dbReference>
<dbReference type="EC" id="3.1.3.48" evidence="2"/>
<keyword evidence="6" id="KW-1185">Reference proteome</keyword>
<dbReference type="InterPro" id="IPR016195">
    <property type="entry name" value="Pol/histidinol_Pase-like"/>
</dbReference>
<organism evidence="5 6">
    <name type="scientific">Flavobacterium cellulosilyticum</name>
    <dbReference type="NCBI Taxonomy" id="2541731"/>
    <lineage>
        <taxon>Bacteria</taxon>
        <taxon>Pseudomonadati</taxon>
        <taxon>Bacteroidota</taxon>
        <taxon>Flavobacteriia</taxon>
        <taxon>Flavobacteriales</taxon>
        <taxon>Flavobacteriaceae</taxon>
        <taxon>Flavobacterium</taxon>
    </lineage>
</organism>
<dbReference type="SUPFAM" id="SSF89550">
    <property type="entry name" value="PHP domain-like"/>
    <property type="match status" value="1"/>
</dbReference>
<name>A0A4R5C5P6_9FLAO</name>
<gene>
    <name evidence="5" type="ORF">E0F76_14980</name>
</gene>
<dbReference type="RefSeq" id="WP_132007854.1">
    <property type="nucleotide sequence ID" value="NZ_SMFK01000012.1"/>
</dbReference>
<dbReference type="PANTHER" id="PTHR39181">
    <property type="entry name" value="TYROSINE-PROTEIN PHOSPHATASE YWQE"/>
    <property type="match status" value="1"/>
</dbReference>
<dbReference type="PIRSF" id="PIRSF016557">
    <property type="entry name" value="Caps_synth_CpsB"/>
    <property type="match status" value="1"/>
</dbReference>
<evidence type="ECO:0000256" key="4">
    <source>
        <dbReference type="ARBA" id="ARBA00051722"/>
    </source>
</evidence>
<evidence type="ECO:0000256" key="2">
    <source>
        <dbReference type="ARBA" id="ARBA00013064"/>
    </source>
</evidence>
<evidence type="ECO:0000313" key="5">
    <source>
        <dbReference type="EMBL" id="TDD95081.1"/>
    </source>
</evidence>
<keyword evidence="3" id="KW-0378">Hydrolase</keyword>
<evidence type="ECO:0000256" key="3">
    <source>
        <dbReference type="ARBA" id="ARBA00022801"/>
    </source>
</evidence>
<dbReference type="Pfam" id="PF19567">
    <property type="entry name" value="CpsB_CapC"/>
    <property type="match status" value="1"/>
</dbReference>
<dbReference type="InterPro" id="IPR016667">
    <property type="entry name" value="Caps_polysacc_synth_CpsB/CapC"/>
</dbReference>
<comment type="caution">
    <text evidence="5">The sequence shown here is derived from an EMBL/GenBank/DDBJ whole genome shotgun (WGS) entry which is preliminary data.</text>
</comment>
<dbReference type="PANTHER" id="PTHR39181:SF1">
    <property type="entry name" value="TYROSINE-PROTEIN PHOSPHATASE YWQE"/>
    <property type="match status" value="1"/>
</dbReference>
<accession>A0A4R5C5P6</accession>
<dbReference type="AlphaFoldDB" id="A0A4R5C5P6"/>
<dbReference type="Gene3D" id="3.20.20.140">
    <property type="entry name" value="Metal-dependent hydrolases"/>
    <property type="match status" value="1"/>
</dbReference>
<reference evidence="5 6" key="1">
    <citation type="submission" date="2019-03" db="EMBL/GenBank/DDBJ databases">
        <title>Flavobacterium AR-3-4 sp. nov. isolated from arctic soil.</title>
        <authorList>
            <person name="Chaudhary D.K."/>
        </authorList>
    </citation>
    <scope>NUCLEOTIDE SEQUENCE [LARGE SCALE GENOMIC DNA]</scope>
    <source>
        <strain evidence="5 6">AR-3-4</strain>
    </source>
</reference>
<comment type="catalytic activity">
    <reaction evidence="4">
        <text>O-phospho-L-tyrosyl-[protein] + H2O = L-tyrosyl-[protein] + phosphate</text>
        <dbReference type="Rhea" id="RHEA:10684"/>
        <dbReference type="Rhea" id="RHEA-COMP:10136"/>
        <dbReference type="Rhea" id="RHEA-COMP:20101"/>
        <dbReference type="ChEBI" id="CHEBI:15377"/>
        <dbReference type="ChEBI" id="CHEBI:43474"/>
        <dbReference type="ChEBI" id="CHEBI:46858"/>
        <dbReference type="ChEBI" id="CHEBI:61978"/>
        <dbReference type="EC" id="3.1.3.48"/>
    </reaction>
</comment>
<sequence>MFSIFKSKYYLQDLIPNNYIDIHNHLLPGIDDGAKSVAETSTLIARMKEINIAGAIATPHTYTSRWNNSTSSIESAYDYVKETSLNGCFLKGYASEYMLDSSLMERIKKEKLLCIKDSFVLVELHLFNNPIDLYELLFQLKIKDYKIIIAHPERYLYFHHDFQKLIKLKAFDVYFQLNLLSLTGYYGTEIQKMAEKLLENDMYDFSGTDVHNEKHIDLLIKKPIPFSKKNKIGDLLQKNSFFS</sequence>
<comment type="similarity">
    <text evidence="1">Belongs to the metallo-dependent hydrolases superfamily. CpsB/CapC family.</text>
</comment>
<evidence type="ECO:0000256" key="1">
    <source>
        <dbReference type="ARBA" id="ARBA00005750"/>
    </source>
</evidence>
<dbReference type="OrthoDB" id="9788539at2"/>
<dbReference type="GO" id="GO:0030145">
    <property type="term" value="F:manganese ion binding"/>
    <property type="evidence" value="ECO:0007669"/>
    <property type="project" value="InterPro"/>
</dbReference>